<protein>
    <recommendedName>
        <fullName evidence="4">2,5-dioxovalerate dehydrogenase</fullName>
        <ecNumber evidence="4">1.2.1.26</ecNumber>
    </recommendedName>
</protein>
<reference evidence="6 7" key="1">
    <citation type="submission" date="2019-12" db="EMBL/GenBank/DDBJ databases">
        <authorList>
            <person name="Li J."/>
            <person name="Shi Y."/>
            <person name="Xu G."/>
            <person name="Xiao D."/>
            <person name="Ran X."/>
        </authorList>
    </citation>
    <scope>NUCLEOTIDE SEQUENCE [LARGE SCALE GENOMIC DNA]</scope>
    <source>
        <strain evidence="6 7">JCM 15915</strain>
    </source>
</reference>
<dbReference type="InterPro" id="IPR050740">
    <property type="entry name" value="Aldehyde_DH_Superfamily"/>
</dbReference>
<organism evidence="6 7">
    <name type="scientific">Rothia koreensis</name>
    <dbReference type="NCBI Taxonomy" id="592378"/>
    <lineage>
        <taxon>Bacteria</taxon>
        <taxon>Bacillati</taxon>
        <taxon>Actinomycetota</taxon>
        <taxon>Actinomycetes</taxon>
        <taxon>Micrococcales</taxon>
        <taxon>Micrococcaceae</taxon>
        <taxon>Rothia</taxon>
    </lineage>
</organism>
<proteinExistence type="predicted"/>
<keyword evidence="7" id="KW-1185">Reference proteome</keyword>
<dbReference type="Gene3D" id="3.40.605.10">
    <property type="entry name" value="Aldehyde Dehydrogenase, Chain A, domain 1"/>
    <property type="match status" value="1"/>
</dbReference>
<dbReference type="Gene3D" id="3.40.309.10">
    <property type="entry name" value="Aldehyde Dehydrogenase, Chain A, domain 2"/>
    <property type="match status" value="1"/>
</dbReference>
<name>A0A7K1LKF2_9MICC</name>
<evidence type="ECO:0000313" key="7">
    <source>
        <dbReference type="Proteomes" id="UP000462152"/>
    </source>
</evidence>
<dbReference type="FunFam" id="3.40.605.10:FF:000037">
    <property type="entry name" value="NADP-dependent fatty aldehyde dehydrogenase"/>
    <property type="match status" value="1"/>
</dbReference>
<dbReference type="CDD" id="cd07129">
    <property type="entry name" value="ALDH_KGSADH"/>
    <property type="match status" value="1"/>
</dbReference>
<dbReference type="InterPro" id="IPR015590">
    <property type="entry name" value="Aldehyde_DH_dom"/>
</dbReference>
<dbReference type="RefSeq" id="WP_129316402.1">
    <property type="nucleotide sequence ID" value="NZ_NOIQ01000027.1"/>
</dbReference>
<accession>A0A7K1LKF2</accession>
<comment type="caution">
    <text evidence="6">The sequence shown here is derived from an EMBL/GenBank/DDBJ whole genome shotgun (WGS) entry which is preliminary data.</text>
</comment>
<dbReference type="Pfam" id="PF00171">
    <property type="entry name" value="Aldedh"/>
    <property type="match status" value="1"/>
</dbReference>
<gene>
    <name evidence="6" type="ORF">GMA10_09415</name>
</gene>
<dbReference type="GO" id="GO:0047533">
    <property type="term" value="F:2,5-dioxovalerate dehydrogenase (NADP+) activity"/>
    <property type="evidence" value="ECO:0007669"/>
    <property type="project" value="UniProtKB-EC"/>
</dbReference>
<sequence length="524" mass="54859">MTTTLNGQSLINGEWIEGTEGDIRALDPSTEENLDPVFTLIGPDQLDDATRAAEQAFPEYSATEPEARARFLDRIADNLEALREDVVDRARRETGLTEARLNGELTRTANQLRLFAGVVRSGSFHRVRIDPAQPDRKPAPRADIRQRMVPLGPVAVFGASNFPLAFSTAGGDTASALAAGCPVVFKAHNAHPGTAELVAQAIHDAVTQEGLPGGTFSLVYGPGAKIGQRLVADPRITAVGFTGSRSGGLAIARTAFERPSPIPVYAEMSSINPVIVLPGALGSATSSLAEAFVGSVTGSSGQLCTQPGLVFVPEGPEGDEFVSRAVEHIDASTGQTMLTPSIASSWASGVENLSGQDGVDVIARGSAGEGANAPGPVLFRTDAETFLANGELQKEIFGAASLIVRYAEPASLEELVAALEGQLTVTVQASPSDRDDVAALRPRLERLAGRILYGGWPTGVEVGHAMVHGGPFPATSDARTTSVGTLAIERFLRPVAYQDFPEDLLPAPVSDANPWSVGQSVDGK</sequence>
<comment type="catalytic activity">
    <reaction evidence="2">
        <text>2,5-dioxopentanoate + NAD(+) + H2O = 2-oxoglutarate + NADH + 2 H(+)</text>
        <dbReference type="Rhea" id="RHEA:47152"/>
        <dbReference type="ChEBI" id="CHEBI:15377"/>
        <dbReference type="ChEBI" id="CHEBI:15378"/>
        <dbReference type="ChEBI" id="CHEBI:16810"/>
        <dbReference type="ChEBI" id="CHEBI:57540"/>
        <dbReference type="ChEBI" id="CHEBI:57945"/>
        <dbReference type="ChEBI" id="CHEBI:58136"/>
    </reaction>
</comment>
<evidence type="ECO:0000256" key="4">
    <source>
        <dbReference type="ARBA" id="ARBA00067023"/>
    </source>
</evidence>
<feature type="domain" description="Aldehyde dehydrogenase" evidence="5">
    <location>
        <begin position="15"/>
        <end position="407"/>
    </location>
</feature>
<evidence type="ECO:0000256" key="3">
    <source>
        <dbReference type="ARBA" id="ARBA00051918"/>
    </source>
</evidence>
<evidence type="ECO:0000313" key="6">
    <source>
        <dbReference type="EMBL" id="MUN55422.1"/>
    </source>
</evidence>
<evidence type="ECO:0000256" key="2">
    <source>
        <dbReference type="ARBA" id="ARBA00050769"/>
    </source>
</evidence>
<dbReference type="EMBL" id="WOGT01000005">
    <property type="protein sequence ID" value="MUN55422.1"/>
    <property type="molecule type" value="Genomic_DNA"/>
</dbReference>
<dbReference type="OrthoDB" id="9770537at2"/>
<dbReference type="InterPro" id="IPR044151">
    <property type="entry name" value="ALDH_KGSADH"/>
</dbReference>
<dbReference type="Proteomes" id="UP000462152">
    <property type="component" value="Unassembled WGS sequence"/>
</dbReference>
<comment type="catalytic activity">
    <reaction evidence="3">
        <text>2,5-dioxopentanoate + NADP(+) + H2O = 2-oxoglutarate + NADPH + 2 H(+)</text>
        <dbReference type="Rhea" id="RHEA:11296"/>
        <dbReference type="ChEBI" id="CHEBI:15377"/>
        <dbReference type="ChEBI" id="CHEBI:15378"/>
        <dbReference type="ChEBI" id="CHEBI:16810"/>
        <dbReference type="ChEBI" id="CHEBI:57783"/>
        <dbReference type="ChEBI" id="CHEBI:58136"/>
        <dbReference type="ChEBI" id="CHEBI:58349"/>
        <dbReference type="EC" id="1.2.1.26"/>
    </reaction>
</comment>
<dbReference type="PANTHER" id="PTHR43353">
    <property type="entry name" value="SUCCINATE-SEMIALDEHYDE DEHYDROGENASE, MITOCHONDRIAL"/>
    <property type="match status" value="1"/>
</dbReference>
<dbReference type="AlphaFoldDB" id="A0A7K1LKF2"/>
<evidence type="ECO:0000259" key="5">
    <source>
        <dbReference type="Pfam" id="PF00171"/>
    </source>
</evidence>
<dbReference type="InterPro" id="IPR016162">
    <property type="entry name" value="Ald_DH_N"/>
</dbReference>
<dbReference type="EC" id="1.2.1.26" evidence="4"/>
<keyword evidence="1" id="KW-0560">Oxidoreductase</keyword>
<dbReference type="SUPFAM" id="SSF53720">
    <property type="entry name" value="ALDH-like"/>
    <property type="match status" value="1"/>
</dbReference>
<dbReference type="PANTHER" id="PTHR43353:SF3">
    <property type="entry name" value="ALDEHYDE DEHYDROGENASE-RELATED"/>
    <property type="match status" value="1"/>
</dbReference>
<evidence type="ECO:0000256" key="1">
    <source>
        <dbReference type="ARBA" id="ARBA00023002"/>
    </source>
</evidence>
<dbReference type="InterPro" id="IPR016163">
    <property type="entry name" value="Ald_DH_C"/>
</dbReference>
<dbReference type="InterPro" id="IPR016161">
    <property type="entry name" value="Ald_DH/histidinol_DH"/>
</dbReference>